<gene>
    <name evidence="6" type="ORF">NEE01_02750</name>
</gene>
<dbReference type="Gene3D" id="1.10.10.10">
    <property type="entry name" value="Winged helix-like DNA-binding domain superfamily/Winged helix DNA-binding domain"/>
    <property type="match status" value="1"/>
</dbReference>
<dbReference type="InterPro" id="IPR036388">
    <property type="entry name" value="WH-like_DNA-bd_sf"/>
</dbReference>
<protein>
    <submittedName>
        <fullName evidence="6">Helix-turn-helix transcriptional regulator</fullName>
    </submittedName>
</protein>
<name>A0AA41ZDG1_9SPHN</name>
<comment type="caution">
    <text evidence="6">The sequence shown here is derived from an EMBL/GenBank/DDBJ whole genome shotgun (WGS) entry which is preliminary data.</text>
</comment>
<evidence type="ECO:0000313" key="7">
    <source>
        <dbReference type="Proteomes" id="UP001165565"/>
    </source>
</evidence>
<evidence type="ECO:0000256" key="3">
    <source>
        <dbReference type="ARBA" id="ARBA00023163"/>
    </source>
</evidence>
<dbReference type="PANTHER" id="PTHR33204:SF18">
    <property type="entry name" value="TRANSCRIPTIONAL REGULATORY PROTEIN"/>
    <property type="match status" value="1"/>
</dbReference>
<dbReference type="SUPFAM" id="SSF46785">
    <property type="entry name" value="Winged helix' DNA-binding domain"/>
    <property type="match status" value="1"/>
</dbReference>
<dbReference type="InterPro" id="IPR036390">
    <property type="entry name" value="WH_DNA-bd_sf"/>
</dbReference>
<dbReference type="PROSITE" id="PS51118">
    <property type="entry name" value="HTH_HXLR"/>
    <property type="match status" value="1"/>
</dbReference>
<dbReference type="GO" id="GO:0003677">
    <property type="term" value="F:DNA binding"/>
    <property type="evidence" value="ECO:0007669"/>
    <property type="project" value="UniProtKB-KW"/>
</dbReference>
<dbReference type="EMBL" id="JANFAV010000001">
    <property type="protein sequence ID" value="MCW6533698.1"/>
    <property type="molecule type" value="Genomic_DNA"/>
</dbReference>
<proteinExistence type="predicted"/>
<dbReference type="Proteomes" id="UP001165565">
    <property type="component" value="Unassembled WGS sequence"/>
</dbReference>
<keyword evidence="2" id="KW-0238">DNA-binding</keyword>
<evidence type="ECO:0000256" key="4">
    <source>
        <dbReference type="SAM" id="MobiDB-lite"/>
    </source>
</evidence>
<keyword evidence="7" id="KW-1185">Reference proteome</keyword>
<organism evidence="6 7">
    <name type="scientific">Sphingomonas lycopersici</name>
    <dbReference type="NCBI Taxonomy" id="2951807"/>
    <lineage>
        <taxon>Bacteria</taxon>
        <taxon>Pseudomonadati</taxon>
        <taxon>Pseudomonadota</taxon>
        <taxon>Alphaproteobacteria</taxon>
        <taxon>Sphingomonadales</taxon>
        <taxon>Sphingomonadaceae</taxon>
        <taxon>Sphingomonas</taxon>
    </lineage>
</organism>
<feature type="region of interest" description="Disordered" evidence="4">
    <location>
        <begin position="154"/>
        <end position="176"/>
    </location>
</feature>
<feature type="domain" description="HTH hxlR-type" evidence="5">
    <location>
        <begin position="3"/>
        <end position="100"/>
    </location>
</feature>
<reference evidence="6" key="1">
    <citation type="submission" date="2022-06" db="EMBL/GenBank/DDBJ databases">
        <title>Sphingomonas sp. nov. isolated from rhizosphere soil of tomato.</title>
        <authorList>
            <person name="Dong H."/>
            <person name="Gao R."/>
        </authorList>
    </citation>
    <scope>NUCLEOTIDE SEQUENCE</scope>
    <source>
        <strain evidence="6">MMSM24</strain>
    </source>
</reference>
<evidence type="ECO:0000256" key="2">
    <source>
        <dbReference type="ARBA" id="ARBA00023125"/>
    </source>
</evidence>
<dbReference type="InterPro" id="IPR002577">
    <property type="entry name" value="HTH_HxlR"/>
</dbReference>
<dbReference type="PANTHER" id="PTHR33204">
    <property type="entry name" value="TRANSCRIPTIONAL REGULATOR, MARR FAMILY"/>
    <property type="match status" value="1"/>
</dbReference>
<evidence type="ECO:0000256" key="1">
    <source>
        <dbReference type="ARBA" id="ARBA00023015"/>
    </source>
</evidence>
<dbReference type="AlphaFoldDB" id="A0AA41ZDG1"/>
<sequence>MACSIAEVMAAIGDRWGLLIMRDLLLGLTRYDDLRRSTGVTNVTLADRLKTLEQSGLIERRQYQTRPDRYEYVPTEKGRDLALLMQAMVQIGDKWRDAAHEGAPLRFIDAETGHGLKLVLLDAETASFPARQSTVEAGPAGDELMRWRVAQGAKERARRSQLRPDEAIGVPDPGRP</sequence>
<dbReference type="RefSeq" id="WP_265267724.1">
    <property type="nucleotide sequence ID" value="NZ_JANFAV010000001.1"/>
</dbReference>
<keyword evidence="3" id="KW-0804">Transcription</keyword>
<evidence type="ECO:0000259" key="5">
    <source>
        <dbReference type="PROSITE" id="PS51118"/>
    </source>
</evidence>
<dbReference type="Pfam" id="PF01638">
    <property type="entry name" value="HxlR"/>
    <property type="match status" value="1"/>
</dbReference>
<accession>A0AA41ZDG1</accession>
<evidence type="ECO:0000313" key="6">
    <source>
        <dbReference type="EMBL" id="MCW6533698.1"/>
    </source>
</evidence>
<keyword evidence="1" id="KW-0805">Transcription regulation</keyword>